<dbReference type="Gene3D" id="3.40.980.10">
    <property type="entry name" value="MoaB/Mog-like domain"/>
    <property type="match status" value="1"/>
</dbReference>
<dbReference type="CDD" id="cd00886">
    <property type="entry name" value="MogA_MoaB"/>
    <property type="match status" value="1"/>
</dbReference>
<dbReference type="EMBL" id="FWXF01000003">
    <property type="protein sequence ID" value="SMC20093.1"/>
    <property type="molecule type" value="Genomic_DNA"/>
</dbReference>
<keyword evidence="9" id="KW-1185">Reference proteome</keyword>
<dbReference type="SMART" id="SM00852">
    <property type="entry name" value="MoCF_biosynth"/>
    <property type="match status" value="1"/>
</dbReference>
<dbReference type="SUPFAM" id="SSF53218">
    <property type="entry name" value="Molybdenum cofactor biosynthesis proteins"/>
    <property type="match status" value="1"/>
</dbReference>
<feature type="domain" description="MoaB/Mog" evidence="7">
    <location>
        <begin position="8"/>
        <end position="152"/>
    </location>
</feature>
<evidence type="ECO:0000256" key="3">
    <source>
        <dbReference type="ARBA" id="ARBA00013491"/>
    </source>
</evidence>
<evidence type="ECO:0000256" key="6">
    <source>
        <dbReference type="ARBA" id="ARBA00058212"/>
    </source>
</evidence>
<sequence>MECVKTMAIVTVSDKASQGLREDASGEALRRRMEDAGFELVWSAVVPDEPERIKAALMEAVDGRAVALVLTTGGTGVAPRDVTPEATQEVCERLVPGMAEVMRLESLKKTPHAMISRAVVGIRGRSLLVNLPGSPKGAVENVEAILPALPHALAKIQGDPSDCAQA</sequence>
<dbReference type="PROSITE" id="PS01078">
    <property type="entry name" value="MOCF_BIOSYNTHESIS_1"/>
    <property type="match status" value="1"/>
</dbReference>
<dbReference type="InterPro" id="IPR008284">
    <property type="entry name" value="MoCF_biosynth_CS"/>
</dbReference>
<gene>
    <name evidence="8" type="ORF">SAMN02746041_00808</name>
</gene>
<accession>A0A1W1X8A2</accession>
<dbReference type="PANTHER" id="PTHR43764">
    <property type="entry name" value="MOLYBDENUM COFACTOR BIOSYNTHESIS"/>
    <property type="match status" value="1"/>
</dbReference>
<evidence type="ECO:0000256" key="5">
    <source>
        <dbReference type="ARBA" id="ARBA00051131"/>
    </source>
</evidence>
<comment type="pathway">
    <text evidence="1">Cofactor biosynthesis; molybdopterin biosynthesis.</text>
</comment>
<organism evidence="8 9">
    <name type="scientific">Desulfacinum hydrothermale DSM 13146</name>
    <dbReference type="NCBI Taxonomy" id="1121390"/>
    <lineage>
        <taxon>Bacteria</taxon>
        <taxon>Pseudomonadati</taxon>
        <taxon>Thermodesulfobacteriota</taxon>
        <taxon>Syntrophobacteria</taxon>
        <taxon>Syntrophobacterales</taxon>
        <taxon>Syntrophobacteraceae</taxon>
        <taxon>Desulfacinum</taxon>
    </lineage>
</organism>
<evidence type="ECO:0000313" key="8">
    <source>
        <dbReference type="EMBL" id="SMC20093.1"/>
    </source>
</evidence>
<proteinExistence type="predicted"/>
<dbReference type="GO" id="GO:0006777">
    <property type="term" value="P:Mo-molybdopterin cofactor biosynthetic process"/>
    <property type="evidence" value="ECO:0007669"/>
    <property type="project" value="UniProtKB-KW"/>
</dbReference>
<evidence type="ECO:0000256" key="2">
    <source>
        <dbReference type="ARBA" id="ARBA00012509"/>
    </source>
</evidence>
<dbReference type="InterPro" id="IPR001453">
    <property type="entry name" value="MoaB/Mog_dom"/>
</dbReference>
<evidence type="ECO:0000256" key="4">
    <source>
        <dbReference type="ARBA" id="ARBA00023150"/>
    </source>
</evidence>
<dbReference type="InterPro" id="IPR036425">
    <property type="entry name" value="MoaB/Mog-like_dom_sf"/>
</dbReference>
<dbReference type="UniPathway" id="UPA00344"/>
<dbReference type="PANTHER" id="PTHR43764:SF1">
    <property type="entry name" value="MOLYBDOPTERIN MOLYBDOTRANSFERASE"/>
    <property type="match status" value="1"/>
</dbReference>
<evidence type="ECO:0000259" key="7">
    <source>
        <dbReference type="SMART" id="SM00852"/>
    </source>
</evidence>
<comment type="function">
    <text evidence="6">Catalyzes the adenylation of molybdopterin as part of the biosynthesis of the molybdenum-cofactor.</text>
</comment>
<protein>
    <recommendedName>
        <fullName evidence="3">Molybdopterin adenylyltransferase</fullName>
        <ecNumber evidence="2">2.7.7.75</ecNumber>
    </recommendedName>
</protein>
<dbReference type="AlphaFoldDB" id="A0A1W1X8A2"/>
<dbReference type="NCBIfam" id="TIGR00177">
    <property type="entry name" value="molyb_syn"/>
    <property type="match status" value="1"/>
</dbReference>
<name>A0A1W1X8A2_9BACT</name>
<dbReference type="RefSeq" id="WP_084056528.1">
    <property type="nucleotide sequence ID" value="NZ_FWXF01000003.1"/>
</dbReference>
<evidence type="ECO:0000313" key="9">
    <source>
        <dbReference type="Proteomes" id="UP000192783"/>
    </source>
</evidence>
<keyword evidence="8" id="KW-0808">Transferase</keyword>
<dbReference type="Proteomes" id="UP000192783">
    <property type="component" value="Unassembled WGS sequence"/>
</dbReference>
<keyword evidence="4" id="KW-0501">Molybdenum cofactor biosynthesis</keyword>
<keyword evidence="8" id="KW-0548">Nucleotidyltransferase</keyword>
<reference evidence="8 9" key="1">
    <citation type="submission" date="2017-04" db="EMBL/GenBank/DDBJ databases">
        <authorList>
            <person name="Afonso C.L."/>
            <person name="Miller P.J."/>
            <person name="Scott M.A."/>
            <person name="Spackman E."/>
            <person name="Goraichik I."/>
            <person name="Dimitrov K.M."/>
            <person name="Suarez D.L."/>
            <person name="Swayne D.E."/>
        </authorList>
    </citation>
    <scope>NUCLEOTIDE SEQUENCE [LARGE SCALE GENOMIC DNA]</scope>
    <source>
        <strain evidence="8 9">DSM 13146</strain>
    </source>
</reference>
<comment type="catalytic activity">
    <reaction evidence="5">
        <text>molybdopterin + ATP + H(+) = adenylyl-molybdopterin + diphosphate</text>
        <dbReference type="Rhea" id="RHEA:31331"/>
        <dbReference type="ChEBI" id="CHEBI:15378"/>
        <dbReference type="ChEBI" id="CHEBI:30616"/>
        <dbReference type="ChEBI" id="CHEBI:33019"/>
        <dbReference type="ChEBI" id="CHEBI:58698"/>
        <dbReference type="ChEBI" id="CHEBI:62727"/>
        <dbReference type="EC" id="2.7.7.75"/>
    </reaction>
</comment>
<dbReference type="EC" id="2.7.7.75" evidence="2"/>
<dbReference type="InterPro" id="IPR051920">
    <property type="entry name" value="MPT_Adenylyltrnsfr/MoaC-Rel"/>
</dbReference>
<dbReference type="Pfam" id="PF00994">
    <property type="entry name" value="MoCF_biosynth"/>
    <property type="match status" value="1"/>
</dbReference>
<dbReference type="STRING" id="1121390.SAMN02746041_00808"/>
<dbReference type="GO" id="GO:0061598">
    <property type="term" value="F:molybdopterin adenylyltransferase activity"/>
    <property type="evidence" value="ECO:0007669"/>
    <property type="project" value="UniProtKB-EC"/>
</dbReference>
<evidence type="ECO:0000256" key="1">
    <source>
        <dbReference type="ARBA" id="ARBA00005046"/>
    </source>
</evidence>
<dbReference type="OrthoDB" id="9784492at2"/>